<evidence type="ECO:0000313" key="3">
    <source>
        <dbReference type="WBParaSite" id="PDA_v2.g4167.t1"/>
    </source>
</evidence>
<dbReference type="WBParaSite" id="PDA_v2.g4167.t1">
    <property type="protein sequence ID" value="PDA_v2.g4167.t1"/>
    <property type="gene ID" value="PDA_v2.g4167"/>
</dbReference>
<dbReference type="AlphaFoldDB" id="A0A914QKL5"/>
<sequence length="241" mass="27466">MDNVLERQDLNISEKNALYNSVLRQFIKKLKYVAEKPLDVKVSNESIPFKNDDLETTVKEMSNILQTMQPRQTSPVPKKKQRKNAPTTTPLPPPAPLPPPVPLMQNIETQTEDIVSTPRRKLKPNKSNTTPRKSKNDPILGADSSEKFNRKLRANIKEKVSDRIIGLADHLMENRDKFNLNEKGQVENKGKTVPNSSHIDIAEYIVKGSTQMRTPPGYKNISKQLNDDKQVKKFKVSDWSK</sequence>
<evidence type="ECO:0000256" key="1">
    <source>
        <dbReference type="SAM" id="MobiDB-lite"/>
    </source>
</evidence>
<organism evidence="2 3">
    <name type="scientific">Panagrolaimus davidi</name>
    <dbReference type="NCBI Taxonomy" id="227884"/>
    <lineage>
        <taxon>Eukaryota</taxon>
        <taxon>Metazoa</taxon>
        <taxon>Ecdysozoa</taxon>
        <taxon>Nematoda</taxon>
        <taxon>Chromadorea</taxon>
        <taxon>Rhabditida</taxon>
        <taxon>Tylenchina</taxon>
        <taxon>Panagrolaimomorpha</taxon>
        <taxon>Panagrolaimoidea</taxon>
        <taxon>Panagrolaimidae</taxon>
        <taxon>Panagrolaimus</taxon>
    </lineage>
</organism>
<keyword evidence="2" id="KW-1185">Reference proteome</keyword>
<feature type="region of interest" description="Disordered" evidence="1">
    <location>
        <begin position="66"/>
        <end position="145"/>
    </location>
</feature>
<feature type="compositionally biased region" description="Polar residues" evidence="1">
    <location>
        <begin position="66"/>
        <end position="75"/>
    </location>
</feature>
<accession>A0A914QKL5</accession>
<feature type="compositionally biased region" description="Pro residues" evidence="1">
    <location>
        <begin position="89"/>
        <end position="102"/>
    </location>
</feature>
<dbReference type="Proteomes" id="UP000887578">
    <property type="component" value="Unplaced"/>
</dbReference>
<proteinExistence type="predicted"/>
<reference evidence="3" key="1">
    <citation type="submission" date="2022-11" db="UniProtKB">
        <authorList>
            <consortium name="WormBaseParasite"/>
        </authorList>
    </citation>
    <scope>IDENTIFICATION</scope>
</reference>
<protein>
    <submittedName>
        <fullName evidence="3">Uncharacterized protein</fullName>
    </submittedName>
</protein>
<evidence type="ECO:0000313" key="2">
    <source>
        <dbReference type="Proteomes" id="UP000887578"/>
    </source>
</evidence>
<name>A0A914QKL5_9BILA</name>